<organism evidence="4 5">
    <name type="scientific">Exophiala viscosa</name>
    <dbReference type="NCBI Taxonomy" id="2486360"/>
    <lineage>
        <taxon>Eukaryota</taxon>
        <taxon>Fungi</taxon>
        <taxon>Dikarya</taxon>
        <taxon>Ascomycota</taxon>
        <taxon>Pezizomycotina</taxon>
        <taxon>Eurotiomycetes</taxon>
        <taxon>Chaetothyriomycetidae</taxon>
        <taxon>Chaetothyriales</taxon>
        <taxon>Herpotrichiellaceae</taxon>
        <taxon>Exophiala</taxon>
    </lineage>
</organism>
<proteinExistence type="predicted"/>
<feature type="compositionally biased region" description="Basic and acidic residues" evidence="1">
    <location>
        <begin position="478"/>
        <end position="488"/>
    </location>
</feature>
<dbReference type="Proteomes" id="UP001203852">
    <property type="component" value="Unassembled WGS sequence"/>
</dbReference>
<evidence type="ECO:0000256" key="1">
    <source>
        <dbReference type="SAM" id="MobiDB-lite"/>
    </source>
</evidence>
<dbReference type="InterPro" id="IPR056362">
    <property type="entry name" value="AtuA-like_ferredoxin_dom"/>
</dbReference>
<sequence length="609" mass="67765">MGRPVRLAAVAGWHGDRKEAMLAQAKADPPADVLVGDWLAELTIGWAARERYVDRQKDPNHSADGYYMKTIVELFDRAVDTIVERKQKLITNGGGLSPEGCAKALEQVLQKHGHKLKIAYICGDDILDRFEELNQSAPMKHFDNGKELRDLHKGTWIGANAYIGAWGVVEALRGGADIVVTGRTTDASAIVAAAAWWHGWNEEQYDRLAQAVVCGHIMECSMYATGGNFSGYKALFDKPHDTAFPIAELEADGSFIITKSPHMNGLVSRQTITAQILYEIQGNIYLNPDVQVDLHRVTVEDAGPDRVRVTGAKGFEAPSTAKCAVFAVGGYQAEAFAFATGLETTIKFKMFEKLCRYWLSTQPQYKFTTLTFQHVGVAAVDPKNELEATQTLRIFAQADRAEDFPPNGLQAMVEGLSMGTFPGFHRALDMRNTLPKLYMDFWPSLIPESELKLSLSYLHGDTAPLSNHKHTIPAMKSDSYDPKSSYDEDKWGPTVREPLGSIVMGRSGDKGGNANIGLYVRHADEYQWLRTFLDTKRFEYLLCDELKHIMKLERVEFEGLLAVHFLCRGLLGEGVSNTSRLDGLAKSMIEFVRARVVDLPIQFVNRGRI</sequence>
<gene>
    <name evidence="4" type="ORF">EDD36DRAFT_56457</name>
</gene>
<evidence type="ECO:0008006" key="6">
    <source>
        <dbReference type="Google" id="ProtNLM"/>
    </source>
</evidence>
<reference evidence="4" key="1">
    <citation type="journal article" date="2022" name="bioRxiv">
        <title>Deciphering the potential niche of two novel black yeast fungi from a biological soil crust based on their genomes, phenotypes, and melanin regulation.</title>
        <authorList>
            <consortium name="DOE Joint Genome Institute"/>
            <person name="Carr E.C."/>
            <person name="Barton Q."/>
            <person name="Grambo S."/>
            <person name="Sullivan M."/>
            <person name="Renfro C.M."/>
            <person name="Kuo A."/>
            <person name="Pangilinan J."/>
            <person name="Lipzen A."/>
            <person name="Keymanesh K."/>
            <person name="Savage E."/>
            <person name="Barry K."/>
            <person name="Grigoriev I.V."/>
            <person name="Riekhof W.R."/>
            <person name="Harris S.S."/>
        </authorList>
    </citation>
    <scope>NUCLEOTIDE SEQUENCE</scope>
    <source>
        <strain evidence="4">JF 03-4F</strain>
    </source>
</reference>
<dbReference type="Pfam" id="PF07287">
    <property type="entry name" value="AtuA"/>
    <property type="match status" value="1"/>
</dbReference>
<dbReference type="AlphaFoldDB" id="A0AAN6DR68"/>
<evidence type="ECO:0000313" key="4">
    <source>
        <dbReference type="EMBL" id="KAI1609814.1"/>
    </source>
</evidence>
<name>A0AAN6DR68_9EURO</name>
<feature type="domain" description="Acyclic terpene utilisation N-terminal" evidence="2">
    <location>
        <begin position="5"/>
        <end position="454"/>
    </location>
</feature>
<evidence type="ECO:0000313" key="5">
    <source>
        <dbReference type="Proteomes" id="UP001203852"/>
    </source>
</evidence>
<dbReference type="PANTHER" id="PTHR47585">
    <property type="match status" value="1"/>
</dbReference>
<feature type="region of interest" description="Disordered" evidence="1">
    <location>
        <begin position="468"/>
        <end position="488"/>
    </location>
</feature>
<feature type="domain" description="AtuA-like ferredoxin-fold" evidence="3">
    <location>
        <begin position="498"/>
        <end position="592"/>
    </location>
</feature>
<comment type="caution">
    <text evidence="4">The sequence shown here is derived from an EMBL/GenBank/DDBJ whole genome shotgun (WGS) entry which is preliminary data.</text>
</comment>
<keyword evidence="5" id="KW-1185">Reference proteome</keyword>
<evidence type="ECO:0000259" key="2">
    <source>
        <dbReference type="Pfam" id="PF07287"/>
    </source>
</evidence>
<dbReference type="EMBL" id="MU404359">
    <property type="protein sequence ID" value="KAI1609814.1"/>
    <property type="molecule type" value="Genomic_DNA"/>
</dbReference>
<accession>A0AAN6DR68</accession>
<evidence type="ECO:0000259" key="3">
    <source>
        <dbReference type="Pfam" id="PF23544"/>
    </source>
</evidence>
<dbReference type="Pfam" id="PF23544">
    <property type="entry name" value="AtuA_ferredoxin"/>
    <property type="match status" value="1"/>
</dbReference>
<dbReference type="InterPro" id="IPR010839">
    <property type="entry name" value="AtuA_N"/>
</dbReference>
<dbReference type="PANTHER" id="PTHR47585:SF2">
    <property type="entry name" value="DUF1446 DOMAIN PROTEIN (AFU_ORTHOLOGUE AFUA_6G11420)"/>
    <property type="match status" value="1"/>
</dbReference>
<protein>
    <recommendedName>
        <fullName evidence="6">DUF1446-domain-containing protein</fullName>
    </recommendedName>
</protein>